<keyword evidence="3" id="KW-0489">Methyltransferase</keyword>
<comment type="caution">
    <text evidence="3">The sequence shown here is derived from an EMBL/GenBank/DDBJ whole genome shotgun (WGS) entry which is preliminary data.</text>
</comment>
<dbReference type="AlphaFoldDB" id="A0AAE4FT95"/>
<proteinExistence type="predicted"/>
<keyword evidence="1 3" id="KW-0808">Transferase</keyword>
<name>A0AAE4FT95_9CYAN</name>
<dbReference type="PROSITE" id="PS51608">
    <property type="entry name" value="SAM_MT_UBIE"/>
    <property type="match status" value="1"/>
</dbReference>
<gene>
    <name evidence="3" type="ORF">RIF25_07075</name>
</gene>
<dbReference type="CDD" id="cd02440">
    <property type="entry name" value="AdoMet_MTases"/>
    <property type="match status" value="1"/>
</dbReference>
<dbReference type="Pfam" id="PF01209">
    <property type="entry name" value="Ubie_methyltran"/>
    <property type="match status" value="1"/>
</dbReference>
<dbReference type="SUPFAM" id="SSF53335">
    <property type="entry name" value="S-adenosyl-L-methionine-dependent methyltransferases"/>
    <property type="match status" value="1"/>
</dbReference>
<dbReference type="Proteomes" id="UP001268256">
    <property type="component" value="Unassembled WGS sequence"/>
</dbReference>
<protein>
    <submittedName>
        <fullName evidence="3">Class I SAM-dependent methyltransferase</fullName>
        <ecNumber evidence="3">2.1.1.-</ecNumber>
    </submittedName>
</protein>
<keyword evidence="2" id="KW-0949">S-adenosyl-L-methionine</keyword>
<reference evidence="4" key="1">
    <citation type="submission" date="2023-07" db="EMBL/GenBank/DDBJ databases">
        <authorList>
            <person name="Luz R."/>
            <person name="Cordeiro R."/>
            <person name="Fonseca A."/>
            <person name="Goncalves V."/>
        </authorList>
    </citation>
    <scope>NUCLEOTIDE SEQUENCE [LARGE SCALE GENOMIC DNA]</scope>
    <source>
        <strain evidence="4">BACA0444</strain>
    </source>
</reference>
<dbReference type="PANTHER" id="PTHR43675">
    <property type="entry name" value="ARSENITE METHYLTRANSFERASE"/>
    <property type="match status" value="1"/>
</dbReference>
<dbReference type="EC" id="2.1.1.-" evidence="3"/>
<accession>A0AAE4FT95</accession>
<evidence type="ECO:0000256" key="1">
    <source>
        <dbReference type="ARBA" id="ARBA00022679"/>
    </source>
</evidence>
<dbReference type="Gene3D" id="3.40.50.150">
    <property type="entry name" value="Vaccinia Virus protein VP39"/>
    <property type="match status" value="1"/>
</dbReference>
<evidence type="ECO:0000313" key="4">
    <source>
        <dbReference type="Proteomes" id="UP001268256"/>
    </source>
</evidence>
<dbReference type="PANTHER" id="PTHR43675:SF8">
    <property type="entry name" value="ARSENITE METHYLTRANSFERASE"/>
    <property type="match status" value="1"/>
</dbReference>
<keyword evidence="4" id="KW-1185">Reference proteome</keyword>
<dbReference type="InterPro" id="IPR029063">
    <property type="entry name" value="SAM-dependent_MTases_sf"/>
</dbReference>
<evidence type="ECO:0000313" key="3">
    <source>
        <dbReference type="EMBL" id="MDS3860571.1"/>
    </source>
</evidence>
<dbReference type="InterPro" id="IPR004033">
    <property type="entry name" value="UbiE/COQ5_MeTrFase"/>
</dbReference>
<sequence>MLSKAETITKVTTMFNSAADYFDAPALSFWHCYGQKTIDYLAPRPGDRVLHVCCGSGASAISVPRAVGASGRVLGVDLAEALLELARQKAEYQGLANIEFRAGDFENLGLPDTSFDRVICVFGIFFVPDMAAVQSRSDMQLLKNLNSQTGLNRDD</sequence>
<dbReference type="GO" id="GO:0008168">
    <property type="term" value="F:methyltransferase activity"/>
    <property type="evidence" value="ECO:0007669"/>
    <property type="project" value="UniProtKB-KW"/>
</dbReference>
<dbReference type="EMBL" id="JAVMIP010000004">
    <property type="protein sequence ID" value="MDS3860571.1"/>
    <property type="molecule type" value="Genomic_DNA"/>
</dbReference>
<dbReference type="InterPro" id="IPR026669">
    <property type="entry name" value="Arsenite_MeTrfase-like"/>
</dbReference>
<evidence type="ECO:0000256" key="2">
    <source>
        <dbReference type="ARBA" id="ARBA00022691"/>
    </source>
</evidence>
<organism evidence="3 4">
    <name type="scientific">Pseudocalidococcus azoricus BACA0444</name>
    <dbReference type="NCBI Taxonomy" id="2918990"/>
    <lineage>
        <taxon>Bacteria</taxon>
        <taxon>Bacillati</taxon>
        <taxon>Cyanobacteriota</taxon>
        <taxon>Cyanophyceae</taxon>
        <taxon>Acaryochloridales</taxon>
        <taxon>Thermosynechococcaceae</taxon>
        <taxon>Pseudocalidococcus</taxon>
        <taxon>Pseudocalidococcus azoricus</taxon>
    </lineage>
</organism>
<dbReference type="GO" id="GO:0032259">
    <property type="term" value="P:methylation"/>
    <property type="evidence" value="ECO:0007669"/>
    <property type="project" value="UniProtKB-KW"/>
</dbReference>
<dbReference type="RefSeq" id="WP_322877841.1">
    <property type="nucleotide sequence ID" value="NZ_JAVMIP010000004.1"/>
</dbReference>